<dbReference type="Gene3D" id="2.60.40.10">
    <property type="entry name" value="Immunoglobulins"/>
    <property type="match status" value="3"/>
</dbReference>
<keyword evidence="3" id="KW-1015">Disulfide bond</keyword>
<dbReference type="Pfam" id="PF13927">
    <property type="entry name" value="Ig_3"/>
    <property type="match status" value="2"/>
</dbReference>
<dbReference type="CDD" id="cd00096">
    <property type="entry name" value="Ig"/>
    <property type="match status" value="1"/>
</dbReference>
<feature type="domain" description="Ig-like" evidence="6">
    <location>
        <begin position="110"/>
        <end position="200"/>
    </location>
</feature>
<dbReference type="PANTHER" id="PTHR23278:SF19">
    <property type="entry name" value="OBSCURIN"/>
    <property type="match status" value="1"/>
</dbReference>
<dbReference type="SMART" id="SM00408">
    <property type="entry name" value="IGc2"/>
    <property type="match status" value="1"/>
</dbReference>
<dbReference type="Pfam" id="PF08205">
    <property type="entry name" value="C2-set_2"/>
    <property type="match status" value="1"/>
</dbReference>
<evidence type="ECO:0000313" key="8">
    <source>
        <dbReference type="Proteomes" id="UP001516400"/>
    </source>
</evidence>
<sequence>MHFRPLAVEILTSNNPLSAERRYEIPCQSYGSRPTAKITWLIEGKELKAPRYLYNQSESTDGNVTTSTLSFVPTRHENGLTLTCRAVNRQVRRGASEATIKLNVFYVPLPVLTLGSNLNPDDIEEGDDVYFECKVNANPWAYKVLWRHNGKTMQHNLKGGVIMSSSDLALQGITKSQMGNYSCVASNVEGDGESNIVNLKIMYKPICHNDQKRIYGVARHETTKVLCEVESYPPPDSFKWAFNNSAETIDVPQTRYHSETHRFSSTLTYTPISELDYGTVMCWASNLAGRQSEPCVFHIVTAGKPDPPFNCTISNATSESLSVNCIEGFDGGLPQYSILEVYDQLTDVLQANISDRFPTFGVDGLAAGKLLKIVIYASNAKGKSEPVVLEGYTLSAAEKQTVLSLGVQNQLEIVPVLGILVGFVLMMFILTIATIVYIKIRGYRKRRKSPRGLHRPAFLAVSSKTNIVTERRTENDDFFEKDEKNPDLIPTYRDSDHQLDSDPGNHYSLSPQQSIVTPLAEAFLARDRAHELHNANDQVTYAELALVRPTSLETKNDLNKFGSLRRRDDQTIYAQIDHDRRGIPPSKPAFISPIVSPVSSLFPETNKDNIIKKSSP</sequence>
<name>A0ABD2P534_9CUCU</name>
<comment type="caution">
    <text evidence="7">The sequence shown here is derived from an EMBL/GenBank/DDBJ whole genome shotgun (WGS) entry which is preliminary data.</text>
</comment>
<keyword evidence="2 5" id="KW-0472">Membrane</keyword>
<dbReference type="PANTHER" id="PTHR23278">
    <property type="entry name" value="SIDESTEP PROTEIN"/>
    <property type="match status" value="1"/>
</dbReference>
<dbReference type="SUPFAM" id="SSF48726">
    <property type="entry name" value="Immunoglobulin"/>
    <property type="match status" value="3"/>
</dbReference>
<evidence type="ECO:0000259" key="6">
    <source>
        <dbReference type="PROSITE" id="PS50835"/>
    </source>
</evidence>
<feature type="region of interest" description="Disordered" evidence="4">
    <location>
        <begin position="473"/>
        <end position="499"/>
    </location>
</feature>
<evidence type="ECO:0000313" key="7">
    <source>
        <dbReference type="EMBL" id="KAL3286108.1"/>
    </source>
</evidence>
<feature type="domain" description="Ig-like" evidence="6">
    <location>
        <begin position="221"/>
        <end position="286"/>
    </location>
</feature>
<evidence type="ECO:0000256" key="3">
    <source>
        <dbReference type="ARBA" id="ARBA00023157"/>
    </source>
</evidence>
<dbReference type="SMART" id="SM00409">
    <property type="entry name" value="IG"/>
    <property type="match status" value="3"/>
</dbReference>
<dbReference type="PROSITE" id="PS50835">
    <property type="entry name" value="IG_LIKE"/>
    <property type="match status" value="3"/>
</dbReference>
<keyword evidence="8" id="KW-1185">Reference proteome</keyword>
<keyword evidence="5" id="KW-0812">Transmembrane</keyword>
<dbReference type="InterPro" id="IPR036179">
    <property type="entry name" value="Ig-like_dom_sf"/>
</dbReference>
<dbReference type="InterPro" id="IPR013783">
    <property type="entry name" value="Ig-like_fold"/>
</dbReference>
<comment type="subcellular location">
    <subcellularLocation>
        <location evidence="1">Membrane</location>
        <topology evidence="1">Single-pass membrane protein</topology>
    </subcellularLocation>
</comment>
<evidence type="ECO:0000256" key="1">
    <source>
        <dbReference type="ARBA" id="ARBA00004167"/>
    </source>
</evidence>
<accession>A0ABD2P534</accession>
<feature type="domain" description="Ig-like" evidence="6">
    <location>
        <begin position="5"/>
        <end position="101"/>
    </location>
</feature>
<dbReference type="InterPro" id="IPR036116">
    <property type="entry name" value="FN3_sf"/>
</dbReference>
<evidence type="ECO:0000256" key="5">
    <source>
        <dbReference type="SAM" id="Phobius"/>
    </source>
</evidence>
<dbReference type="InterPro" id="IPR013162">
    <property type="entry name" value="CD80_C2-set"/>
</dbReference>
<organism evidence="7 8">
    <name type="scientific">Cryptolaemus montrouzieri</name>
    <dbReference type="NCBI Taxonomy" id="559131"/>
    <lineage>
        <taxon>Eukaryota</taxon>
        <taxon>Metazoa</taxon>
        <taxon>Ecdysozoa</taxon>
        <taxon>Arthropoda</taxon>
        <taxon>Hexapoda</taxon>
        <taxon>Insecta</taxon>
        <taxon>Pterygota</taxon>
        <taxon>Neoptera</taxon>
        <taxon>Endopterygota</taxon>
        <taxon>Coleoptera</taxon>
        <taxon>Polyphaga</taxon>
        <taxon>Cucujiformia</taxon>
        <taxon>Coccinelloidea</taxon>
        <taxon>Coccinellidae</taxon>
        <taxon>Scymninae</taxon>
        <taxon>Scymnini</taxon>
        <taxon>Cryptolaemus</taxon>
    </lineage>
</organism>
<dbReference type="InterPro" id="IPR003599">
    <property type="entry name" value="Ig_sub"/>
</dbReference>
<reference evidence="7 8" key="1">
    <citation type="journal article" date="2021" name="BMC Biol.">
        <title>Horizontally acquired antibacterial genes associated with adaptive radiation of ladybird beetles.</title>
        <authorList>
            <person name="Li H.S."/>
            <person name="Tang X.F."/>
            <person name="Huang Y.H."/>
            <person name="Xu Z.Y."/>
            <person name="Chen M.L."/>
            <person name="Du X.Y."/>
            <person name="Qiu B.Y."/>
            <person name="Chen P.T."/>
            <person name="Zhang W."/>
            <person name="Slipinski A."/>
            <person name="Escalona H.E."/>
            <person name="Waterhouse R.M."/>
            <person name="Zwick A."/>
            <person name="Pang H."/>
        </authorList>
    </citation>
    <scope>NUCLEOTIDE SEQUENCE [LARGE SCALE GENOMIC DNA]</scope>
    <source>
        <strain evidence="7">SYSU2018</strain>
    </source>
</reference>
<dbReference type="InterPro" id="IPR003598">
    <property type="entry name" value="Ig_sub2"/>
</dbReference>
<gene>
    <name evidence="7" type="ORF">HHI36_000621</name>
</gene>
<dbReference type="GO" id="GO:0016020">
    <property type="term" value="C:membrane"/>
    <property type="evidence" value="ECO:0007669"/>
    <property type="project" value="UniProtKB-SubCell"/>
</dbReference>
<protein>
    <recommendedName>
        <fullName evidence="6">Ig-like domain-containing protein</fullName>
    </recommendedName>
</protein>
<feature type="transmembrane region" description="Helical" evidence="5">
    <location>
        <begin position="413"/>
        <end position="438"/>
    </location>
</feature>
<evidence type="ECO:0000256" key="4">
    <source>
        <dbReference type="SAM" id="MobiDB-lite"/>
    </source>
</evidence>
<keyword evidence="5" id="KW-1133">Transmembrane helix</keyword>
<evidence type="ECO:0000256" key="2">
    <source>
        <dbReference type="ARBA" id="ARBA00023136"/>
    </source>
</evidence>
<dbReference type="AlphaFoldDB" id="A0ABD2P534"/>
<dbReference type="Proteomes" id="UP001516400">
    <property type="component" value="Unassembled WGS sequence"/>
</dbReference>
<dbReference type="SUPFAM" id="SSF49265">
    <property type="entry name" value="Fibronectin type III"/>
    <property type="match status" value="1"/>
</dbReference>
<proteinExistence type="predicted"/>
<dbReference type="EMBL" id="JABFTP020000185">
    <property type="protein sequence ID" value="KAL3286108.1"/>
    <property type="molecule type" value="Genomic_DNA"/>
</dbReference>
<dbReference type="InterPro" id="IPR007110">
    <property type="entry name" value="Ig-like_dom"/>
</dbReference>